<feature type="domain" description="AMIN-like" evidence="3">
    <location>
        <begin position="89"/>
        <end position="213"/>
    </location>
</feature>
<dbReference type="Proteomes" id="UP001373496">
    <property type="component" value="Unassembled WGS sequence"/>
</dbReference>
<evidence type="ECO:0000313" key="4">
    <source>
        <dbReference type="EMBL" id="MEI4279627.1"/>
    </source>
</evidence>
<comment type="caution">
    <text evidence="4">The sequence shown here is derived from an EMBL/GenBank/DDBJ whole genome shotgun (WGS) entry which is preliminary data.</text>
</comment>
<dbReference type="RefSeq" id="WP_225233098.1">
    <property type="nucleotide sequence ID" value="NZ_JBAPLV010000015.1"/>
</dbReference>
<evidence type="ECO:0000259" key="3">
    <source>
        <dbReference type="Pfam" id="PF24837"/>
    </source>
</evidence>
<evidence type="ECO:0000256" key="1">
    <source>
        <dbReference type="SAM" id="MobiDB-lite"/>
    </source>
</evidence>
<dbReference type="PROSITE" id="PS51257">
    <property type="entry name" value="PROKAR_LIPOPROTEIN"/>
    <property type="match status" value="1"/>
</dbReference>
<reference evidence="4 5" key="1">
    <citation type="submission" date="2024-03" db="EMBL/GenBank/DDBJ databases">
        <title>Draft genome sequence of Klenkia terrae.</title>
        <authorList>
            <person name="Duangmal K."/>
            <person name="Chantavorakit T."/>
        </authorList>
    </citation>
    <scope>NUCLEOTIDE SEQUENCE [LARGE SCALE GENOMIC DNA]</scope>
    <source>
        <strain evidence="4 5">JCM 17786</strain>
    </source>
</reference>
<keyword evidence="5" id="KW-1185">Reference proteome</keyword>
<keyword evidence="2" id="KW-0732">Signal</keyword>
<name>A0ABU8E7R5_9ACTN</name>
<feature type="compositionally biased region" description="Polar residues" evidence="1">
    <location>
        <begin position="66"/>
        <end position="77"/>
    </location>
</feature>
<protein>
    <recommendedName>
        <fullName evidence="3">AMIN-like domain-containing protein</fullName>
    </recommendedName>
</protein>
<organism evidence="4 5">
    <name type="scientific">Klenkia terrae</name>
    <dbReference type="NCBI Taxonomy" id="1052259"/>
    <lineage>
        <taxon>Bacteria</taxon>
        <taxon>Bacillati</taxon>
        <taxon>Actinomycetota</taxon>
        <taxon>Actinomycetes</taxon>
        <taxon>Geodermatophilales</taxon>
        <taxon>Geodermatophilaceae</taxon>
        <taxon>Klenkia</taxon>
    </lineage>
</organism>
<sequence>MRRSALARGMAAVPLSALVLLAGCGGGDAEEAGATSSAAATSATSTSAPGTATPSGSDPEGAGGAQPSTFPADTSPDTGEATAGEGPTVVTALRVGDQDGFDRVVFEVSGSAAPGWDVAYVDAATAEGSGEPVDVPGTTFLRVTLTGITNPYEAPEVTEVGRGAYPGQGGPVQGVWFDSTFEGQALAYVGLDAERPFRVYALTGPSRIVVDVQD</sequence>
<dbReference type="InterPro" id="IPR056303">
    <property type="entry name" value="AMIN-like"/>
</dbReference>
<evidence type="ECO:0000256" key="2">
    <source>
        <dbReference type="SAM" id="SignalP"/>
    </source>
</evidence>
<evidence type="ECO:0000313" key="5">
    <source>
        <dbReference type="Proteomes" id="UP001373496"/>
    </source>
</evidence>
<gene>
    <name evidence="4" type="ORF">UXQ13_14250</name>
</gene>
<dbReference type="EMBL" id="JBAPLV010000015">
    <property type="protein sequence ID" value="MEI4279627.1"/>
    <property type="molecule type" value="Genomic_DNA"/>
</dbReference>
<feature type="signal peptide" evidence="2">
    <location>
        <begin position="1"/>
        <end position="22"/>
    </location>
</feature>
<feature type="region of interest" description="Disordered" evidence="1">
    <location>
        <begin position="29"/>
        <end position="87"/>
    </location>
</feature>
<feature type="compositionally biased region" description="Low complexity" evidence="1">
    <location>
        <begin position="32"/>
        <end position="57"/>
    </location>
</feature>
<dbReference type="Pfam" id="PF24837">
    <property type="entry name" value="AMIN-like"/>
    <property type="match status" value="1"/>
</dbReference>
<feature type="chain" id="PRO_5045098208" description="AMIN-like domain-containing protein" evidence="2">
    <location>
        <begin position="23"/>
        <end position="214"/>
    </location>
</feature>
<accession>A0ABU8E7R5</accession>
<proteinExistence type="predicted"/>